<evidence type="ECO:0000256" key="2">
    <source>
        <dbReference type="ARBA" id="ARBA00010992"/>
    </source>
</evidence>
<comment type="similarity">
    <text evidence="2">Belongs to the major facilitator superfamily. Sugar transporter (TC 2.A.1.1) family.</text>
</comment>
<feature type="transmembrane region" description="Helical" evidence="7">
    <location>
        <begin position="424"/>
        <end position="447"/>
    </location>
</feature>
<dbReference type="FunFam" id="1.20.1250.20:FF:000134">
    <property type="entry name" value="MFS sugar transporter protein"/>
    <property type="match status" value="1"/>
</dbReference>
<dbReference type="Proteomes" id="UP000829685">
    <property type="component" value="Unassembled WGS sequence"/>
</dbReference>
<dbReference type="PRINTS" id="PR00171">
    <property type="entry name" value="SUGRTRNSPORT"/>
</dbReference>
<comment type="caution">
    <text evidence="9">The sequence shown here is derived from an EMBL/GenBank/DDBJ whole genome shotgun (WGS) entry which is preliminary data.</text>
</comment>
<feature type="transmembrane region" description="Helical" evidence="7">
    <location>
        <begin position="291"/>
        <end position="313"/>
    </location>
</feature>
<evidence type="ECO:0000313" key="9">
    <source>
        <dbReference type="EMBL" id="KAI1856383.1"/>
    </source>
</evidence>
<accession>A0A9Q0AHD5</accession>
<dbReference type="InterPro" id="IPR050360">
    <property type="entry name" value="MFS_Sugar_Transporters"/>
</dbReference>
<evidence type="ECO:0000256" key="1">
    <source>
        <dbReference type="ARBA" id="ARBA00004141"/>
    </source>
</evidence>
<dbReference type="Gene3D" id="1.20.1250.20">
    <property type="entry name" value="MFS general substrate transporter like domains"/>
    <property type="match status" value="1"/>
</dbReference>
<evidence type="ECO:0000256" key="7">
    <source>
        <dbReference type="SAM" id="Phobius"/>
    </source>
</evidence>
<name>A0A9Q0AHD5_9PEZI</name>
<protein>
    <recommendedName>
        <fullName evidence="8">Major facilitator superfamily (MFS) profile domain-containing protein</fullName>
    </recommendedName>
</protein>
<feature type="transmembrane region" description="Helical" evidence="7">
    <location>
        <begin position="383"/>
        <end position="403"/>
    </location>
</feature>
<evidence type="ECO:0000256" key="6">
    <source>
        <dbReference type="ARBA" id="ARBA00023136"/>
    </source>
</evidence>
<dbReference type="EMBL" id="JAFIMR010000044">
    <property type="protein sequence ID" value="KAI1856383.1"/>
    <property type="molecule type" value="Genomic_DNA"/>
</dbReference>
<reference evidence="9" key="1">
    <citation type="submission" date="2021-03" db="EMBL/GenBank/DDBJ databases">
        <title>Revisited historic fungal species revealed as producer of novel bioactive compounds through whole genome sequencing and comparative genomics.</title>
        <authorList>
            <person name="Vignolle G.A."/>
            <person name="Hochenegger N."/>
            <person name="Mach R.L."/>
            <person name="Mach-Aigner A.R."/>
            <person name="Javad Rahimi M."/>
            <person name="Salim K.A."/>
            <person name="Chan C.M."/>
            <person name="Lim L.B.L."/>
            <person name="Cai F."/>
            <person name="Druzhinina I.S."/>
            <person name="U'Ren J.M."/>
            <person name="Derntl C."/>
        </authorList>
    </citation>
    <scope>NUCLEOTIDE SEQUENCE</scope>
    <source>
        <strain evidence="9">TUCIM 5799</strain>
    </source>
</reference>
<evidence type="ECO:0000256" key="5">
    <source>
        <dbReference type="ARBA" id="ARBA00022989"/>
    </source>
</evidence>
<dbReference type="InterPro" id="IPR003663">
    <property type="entry name" value="Sugar/inositol_transpt"/>
</dbReference>
<feature type="transmembrane region" description="Helical" evidence="7">
    <location>
        <begin position="133"/>
        <end position="154"/>
    </location>
</feature>
<feature type="transmembrane region" description="Helical" evidence="7">
    <location>
        <begin position="36"/>
        <end position="57"/>
    </location>
</feature>
<dbReference type="InterPro" id="IPR036259">
    <property type="entry name" value="MFS_trans_sf"/>
</dbReference>
<feature type="domain" description="Major facilitator superfamily (MFS) profile" evidence="8">
    <location>
        <begin position="38"/>
        <end position="476"/>
    </location>
</feature>
<evidence type="ECO:0000313" key="10">
    <source>
        <dbReference type="Proteomes" id="UP000829685"/>
    </source>
</evidence>
<keyword evidence="4 7" id="KW-0812">Transmembrane</keyword>
<organism evidence="9 10">
    <name type="scientific">Neoarthrinium moseri</name>
    <dbReference type="NCBI Taxonomy" id="1658444"/>
    <lineage>
        <taxon>Eukaryota</taxon>
        <taxon>Fungi</taxon>
        <taxon>Dikarya</taxon>
        <taxon>Ascomycota</taxon>
        <taxon>Pezizomycotina</taxon>
        <taxon>Sordariomycetes</taxon>
        <taxon>Xylariomycetidae</taxon>
        <taxon>Amphisphaeriales</taxon>
        <taxon>Apiosporaceae</taxon>
        <taxon>Neoarthrinium</taxon>
    </lineage>
</organism>
<dbReference type="PROSITE" id="PS50850">
    <property type="entry name" value="MFS"/>
    <property type="match status" value="1"/>
</dbReference>
<evidence type="ECO:0000256" key="4">
    <source>
        <dbReference type="ARBA" id="ARBA00022692"/>
    </source>
</evidence>
<feature type="transmembrane region" description="Helical" evidence="7">
    <location>
        <begin position="453"/>
        <end position="472"/>
    </location>
</feature>
<dbReference type="GO" id="GO:0005351">
    <property type="term" value="F:carbohydrate:proton symporter activity"/>
    <property type="evidence" value="ECO:0007669"/>
    <property type="project" value="TreeGrafter"/>
</dbReference>
<comment type="subcellular location">
    <subcellularLocation>
        <location evidence="1">Membrane</location>
        <topology evidence="1">Multi-pass membrane protein</topology>
    </subcellularLocation>
</comment>
<dbReference type="PANTHER" id="PTHR48022:SF30">
    <property type="entry name" value="MAJOR FACILITATOR SUPERFAMILY (MFS) PROFILE DOMAIN-CONTAINING PROTEIN"/>
    <property type="match status" value="1"/>
</dbReference>
<evidence type="ECO:0000256" key="3">
    <source>
        <dbReference type="ARBA" id="ARBA00022448"/>
    </source>
</evidence>
<dbReference type="Pfam" id="PF00083">
    <property type="entry name" value="Sugar_tr"/>
    <property type="match status" value="1"/>
</dbReference>
<proteinExistence type="inferred from homology"/>
<dbReference type="InterPro" id="IPR005828">
    <property type="entry name" value="MFS_sugar_transport-like"/>
</dbReference>
<feature type="transmembrane region" description="Helical" evidence="7">
    <location>
        <begin position="77"/>
        <end position="95"/>
    </location>
</feature>
<feature type="transmembrane region" description="Helical" evidence="7">
    <location>
        <begin position="107"/>
        <end position="127"/>
    </location>
</feature>
<feature type="transmembrane region" description="Helical" evidence="7">
    <location>
        <begin position="197"/>
        <end position="218"/>
    </location>
</feature>
<dbReference type="PANTHER" id="PTHR48022">
    <property type="entry name" value="PLASTIDIC GLUCOSE TRANSPORTER 4"/>
    <property type="match status" value="1"/>
</dbReference>
<keyword evidence="5 7" id="KW-1133">Transmembrane helix</keyword>
<feature type="transmembrane region" description="Helical" evidence="7">
    <location>
        <begin position="325"/>
        <end position="346"/>
    </location>
</feature>
<keyword evidence="10" id="KW-1185">Reference proteome</keyword>
<dbReference type="SUPFAM" id="SSF103473">
    <property type="entry name" value="MFS general substrate transporter"/>
    <property type="match status" value="1"/>
</dbReference>
<keyword evidence="6 7" id="KW-0472">Membrane</keyword>
<sequence>MPSSDKNRASSINADVEMVEQVLPSSQVAHTTWKNYAFTFVVCFGSLIYGYSSNVIAGALALPSFTNRLLLPDVDPRTSGLVGIFFAGGAFGAVIQQPLSDRYGRRFAMASSGIFQVIGAALGAGSYHYAMFIISRFFAGIGSAISLTLPPVFISELAPPQSRGRLVSFHVVFLNLGYLTSALGSLGFSYISENYQWRLNFIVNTALSLLLVFLIYTIPESPRWLVSQDRVDEAAKILKNLHQNDSDPDGDFAHHELLQIQQQFEEARHLPSGYRHILATRSHRKRALCTILVWVTGMSTGVLVISVYSTVLFAGLGYDSSGSQFAMSAGWLCCCIIFAGLGGLFVDRVGRVRMMAMGGLTCAATLAIECAMQAKYLGTTNKAGNAVGVTAFFLFAAAYNGFYDAGSFVYTSEIWPNHLRSEGVTIAMVTFYLTNVAWSSPASIALASIGWRYYIIFICVSVVLSFALLAYLPEVKGLTLEEVGIKFQDEVPTQAVHKCEVRSEEKGMKEI</sequence>
<dbReference type="AlphaFoldDB" id="A0A9Q0AHD5"/>
<evidence type="ECO:0000259" key="8">
    <source>
        <dbReference type="PROSITE" id="PS50850"/>
    </source>
</evidence>
<keyword evidence="3" id="KW-0813">Transport</keyword>
<gene>
    <name evidence="9" type="ORF">JX265_011630</name>
</gene>
<dbReference type="InterPro" id="IPR020846">
    <property type="entry name" value="MFS_dom"/>
</dbReference>
<dbReference type="GO" id="GO:0016020">
    <property type="term" value="C:membrane"/>
    <property type="evidence" value="ECO:0007669"/>
    <property type="project" value="UniProtKB-SubCell"/>
</dbReference>
<feature type="transmembrane region" description="Helical" evidence="7">
    <location>
        <begin position="166"/>
        <end position="191"/>
    </location>
</feature>